<reference evidence="1 2" key="1">
    <citation type="submission" date="2020-02" db="EMBL/GenBank/DDBJ databases">
        <authorList>
            <person name="Hogendoorn C."/>
        </authorList>
    </citation>
    <scope>NUCLEOTIDE SEQUENCE [LARGE SCALE GENOMIC DNA]</scope>
    <source>
        <strain evidence="1">METHB21</strain>
    </source>
</reference>
<dbReference type="Proteomes" id="UP000494216">
    <property type="component" value="Unassembled WGS sequence"/>
</dbReference>
<dbReference type="EMBL" id="CADCXN010000069">
    <property type="protein sequence ID" value="CAA9891407.1"/>
    <property type="molecule type" value="Genomic_DNA"/>
</dbReference>
<accession>A0A8S0WQF3</accession>
<evidence type="ECO:0000313" key="1">
    <source>
        <dbReference type="EMBL" id="CAA9891407.1"/>
    </source>
</evidence>
<keyword evidence="2" id="KW-1185">Reference proteome</keyword>
<gene>
    <name evidence="1" type="ORF">METHB2_40107</name>
</gene>
<evidence type="ECO:0000313" key="2">
    <source>
        <dbReference type="Proteomes" id="UP000494216"/>
    </source>
</evidence>
<protein>
    <submittedName>
        <fullName evidence="1">Uncharacterized protein</fullName>
    </submittedName>
</protein>
<dbReference type="AlphaFoldDB" id="A0A8S0WQF3"/>
<dbReference type="RefSeq" id="WP_174626271.1">
    <property type="nucleotide sequence ID" value="NZ_CADCXN010000069.1"/>
</dbReference>
<organism evidence="1 2">
    <name type="scientific">Candidatus Methylobacter favarea</name>
    <dbReference type="NCBI Taxonomy" id="2707345"/>
    <lineage>
        <taxon>Bacteria</taxon>
        <taxon>Pseudomonadati</taxon>
        <taxon>Pseudomonadota</taxon>
        <taxon>Gammaproteobacteria</taxon>
        <taxon>Methylococcales</taxon>
        <taxon>Methylococcaceae</taxon>
        <taxon>Methylobacter</taxon>
    </lineage>
</organism>
<sequence length="75" mass="8960">MKSYAFCTLRLLDQKHAKNVRFLDYRCDAGEIVSELRQGGRGDINAALENKIIRQELPLHFRQHHYKQVRKRYCI</sequence>
<name>A0A8S0WQF3_9GAMM</name>
<proteinExistence type="predicted"/>
<comment type="caution">
    <text evidence="1">The sequence shown here is derived from an EMBL/GenBank/DDBJ whole genome shotgun (WGS) entry which is preliminary data.</text>
</comment>